<name>A0AAI9HUZ3_MORMO</name>
<accession>A0AAI9HUZ3</accession>
<dbReference type="PROSITE" id="PS51257">
    <property type="entry name" value="PROKAR_LIPOPROTEIN"/>
    <property type="match status" value="1"/>
</dbReference>
<dbReference type="AlphaFoldDB" id="A0AAI9HUZ3"/>
<organism evidence="1">
    <name type="scientific">Morganella morganii</name>
    <name type="common">Proteus morganii</name>
    <dbReference type="NCBI Taxonomy" id="582"/>
    <lineage>
        <taxon>Bacteria</taxon>
        <taxon>Pseudomonadati</taxon>
        <taxon>Pseudomonadota</taxon>
        <taxon>Gammaproteobacteria</taxon>
        <taxon>Enterobacterales</taxon>
        <taxon>Morganellaceae</taxon>
        <taxon>Morganella</taxon>
    </lineage>
</organism>
<comment type="caution">
    <text evidence="1">The sequence shown here is derived from an EMBL/GenBank/DDBJ whole genome shotgun (WGS) entry which is preliminary data.</text>
</comment>
<dbReference type="Pfam" id="PF13827">
    <property type="entry name" value="DUF4189"/>
    <property type="match status" value="1"/>
</dbReference>
<protein>
    <submittedName>
        <fullName evidence="1">DUF4189 domain-containing protein</fullName>
    </submittedName>
</protein>
<proteinExistence type="predicted"/>
<dbReference type="EMBL" id="ABKJEP030000094">
    <property type="protein sequence ID" value="EMO9458462.1"/>
    <property type="molecule type" value="Genomic_DNA"/>
</dbReference>
<reference evidence="1" key="1">
    <citation type="submission" date="2024-02" db="EMBL/GenBank/DDBJ databases">
        <authorList>
            <consortium name="Clinical and Environmental Microbiology Branch: Whole genome sequencing antimicrobial resistance pathogens in the healthcare setting"/>
        </authorList>
    </citation>
    <scope>NUCLEOTIDE SEQUENCE</scope>
    <source>
        <strain evidence="1">2023KU-00017</strain>
    </source>
</reference>
<dbReference type="InterPro" id="IPR025240">
    <property type="entry name" value="DUF4189"/>
</dbReference>
<evidence type="ECO:0000313" key="1">
    <source>
        <dbReference type="EMBL" id="EMO9458462.1"/>
    </source>
</evidence>
<dbReference type="RefSeq" id="WP_163623228.1">
    <property type="nucleotide sequence ID" value="NZ_CAXOOS010000008.1"/>
</dbReference>
<sequence length="142" mass="16043">MKVLFGCFLFIFMSASGYACWAPNCYGAVGFDPKTGQTSAGTDYSTAREAEQALKEDCPSCEYMTFNNSCGTIVYSRRYDFTGTYYGGSDRDLRSYALTQCEEKINDINLNKTRNDKRRSKVRSLAETDCKITVLACTYRVY</sequence>
<gene>
    <name evidence="1" type="ORF">PN925_003880</name>
</gene>